<evidence type="ECO:0000313" key="2">
    <source>
        <dbReference type="Proteomes" id="UP001162156"/>
    </source>
</evidence>
<protein>
    <submittedName>
        <fullName evidence="1">Uncharacterized protein</fullName>
    </submittedName>
</protein>
<name>A0AAV8WI95_9CUCU</name>
<comment type="caution">
    <text evidence="1">The sequence shown here is derived from an EMBL/GenBank/DDBJ whole genome shotgun (WGS) entry which is preliminary data.</text>
</comment>
<sequence length="68" mass="7442">MKCEVRVQSLHNAFDVAISCLVLSKICENISNPGISVAELNIPKHLRLADPSFYKPGEIAMILGADLF</sequence>
<dbReference type="Proteomes" id="UP001162156">
    <property type="component" value="Unassembled WGS sequence"/>
</dbReference>
<organism evidence="1 2">
    <name type="scientific">Rhamnusium bicolor</name>
    <dbReference type="NCBI Taxonomy" id="1586634"/>
    <lineage>
        <taxon>Eukaryota</taxon>
        <taxon>Metazoa</taxon>
        <taxon>Ecdysozoa</taxon>
        <taxon>Arthropoda</taxon>
        <taxon>Hexapoda</taxon>
        <taxon>Insecta</taxon>
        <taxon>Pterygota</taxon>
        <taxon>Neoptera</taxon>
        <taxon>Endopterygota</taxon>
        <taxon>Coleoptera</taxon>
        <taxon>Polyphaga</taxon>
        <taxon>Cucujiformia</taxon>
        <taxon>Chrysomeloidea</taxon>
        <taxon>Cerambycidae</taxon>
        <taxon>Lepturinae</taxon>
        <taxon>Rhagiini</taxon>
        <taxon>Rhamnusium</taxon>
    </lineage>
</organism>
<evidence type="ECO:0000313" key="1">
    <source>
        <dbReference type="EMBL" id="KAJ8926224.1"/>
    </source>
</evidence>
<dbReference type="EMBL" id="JANEYF010005968">
    <property type="protein sequence ID" value="KAJ8926224.1"/>
    <property type="molecule type" value="Genomic_DNA"/>
</dbReference>
<keyword evidence="2" id="KW-1185">Reference proteome</keyword>
<proteinExistence type="predicted"/>
<gene>
    <name evidence="1" type="ORF">NQ314_021412</name>
</gene>
<accession>A0AAV8WI95</accession>
<reference evidence="1" key="1">
    <citation type="journal article" date="2023" name="Insect Mol. Biol.">
        <title>Genome sequencing provides insights into the evolution of gene families encoding plant cell wall-degrading enzymes in longhorned beetles.</title>
        <authorList>
            <person name="Shin N.R."/>
            <person name="Okamura Y."/>
            <person name="Kirsch R."/>
            <person name="Pauchet Y."/>
        </authorList>
    </citation>
    <scope>NUCLEOTIDE SEQUENCE</scope>
    <source>
        <strain evidence="1">RBIC_L_NR</strain>
    </source>
</reference>
<dbReference type="AlphaFoldDB" id="A0AAV8WI95"/>